<feature type="region of interest" description="Disordered" evidence="1">
    <location>
        <begin position="311"/>
        <end position="335"/>
    </location>
</feature>
<sequence length="628" mass="69885">MDYPDDQYRGPSSERCLTNMTRPENIQKARFPVQQNSKPSMRKMAKEIEIRLSSMRASEYKRSRACPARSPQQVTRAKRDSVTAIENSRQQQDLAKAWSAAATYDQCCLVEWSAEFHPVQYIMALEQLLGKFSVYQLMKVSGQVLVGLASVDLAERLVEEGLTIGTTLLKAFPGGYTWTTGNREAFVLLNEGRKLHQLPAKLVIISKGDSTPAYITYGVRCSKCHRQVYRRATCPLRINGGSHQVLPHPSPCPPTTPPSQHQLRICLPGANIPIHPQETSTPEPPVPAPSTSHLLRPEPFLAIIEPTAALKKKETHNKTAPSFQSSTSMTRPMQPLQESREVLIGRVEGIFEQINADLFLSLLYERFVLSETISTENKIILRDFLNMAIEHVGDKDPFITKYQVPIRIQDVLGDSPATGAEDSIILDENEHSVIETEIVPAGVDKNSRQQQDLAKARSAAATFDQCCLIEWSADFHPVQYIMALEQMLGKPSVYQLMKMSAREAFILLNEGMKLHQLPAKLVIVSKGESTPAYITYGVRSGNVIRTPGRACVEASLLQAYPHQQIRRLYTTCGTVCTLQADPFNALQPSHAFVRGELPCQSLRDSSPRASCSSAEHQPVAITTRALLD</sequence>
<dbReference type="Proteomes" id="UP001235939">
    <property type="component" value="Chromosome 21"/>
</dbReference>
<dbReference type="EMBL" id="CP092883">
    <property type="protein sequence ID" value="UYV82239.1"/>
    <property type="molecule type" value="Genomic_DNA"/>
</dbReference>
<evidence type="ECO:0000313" key="2">
    <source>
        <dbReference type="EMBL" id="UYV82239.1"/>
    </source>
</evidence>
<organism evidence="2 3">
    <name type="scientific">Cordylochernes scorpioides</name>
    <dbReference type="NCBI Taxonomy" id="51811"/>
    <lineage>
        <taxon>Eukaryota</taxon>
        <taxon>Metazoa</taxon>
        <taxon>Ecdysozoa</taxon>
        <taxon>Arthropoda</taxon>
        <taxon>Chelicerata</taxon>
        <taxon>Arachnida</taxon>
        <taxon>Pseudoscorpiones</taxon>
        <taxon>Cheliferoidea</taxon>
        <taxon>Chernetidae</taxon>
        <taxon>Cordylochernes</taxon>
    </lineage>
</organism>
<feature type="region of interest" description="Disordered" evidence="1">
    <location>
        <begin position="61"/>
        <end position="80"/>
    </location>
</feature>
<keyword evidence="3" id="KW-1185">Reference proteome</keyword>
<accession>A0ABY6LN11</accession>
<evidence type="ECO:0000313" key="3">
    <source>
        <dbReference type="Proteomes" id="UP001235939"/>
    </source>
</evidence>
<evidence type="ECO:0000256" key="1">
    <source>
        <dbReference type="SAM" id="MobiDB-lite"/>
    </source>
</evidence>
<proteinExistence type="predicted"/>
<gene>
    <name evidence="2" type="ORF">LAZ67_21001430</name>
</gene>
<reference evidence="2 3" key="1">
    <citation type="submission" date="2022-01" db="EMBL/GenBank/DDBJ databases">
        <title>A chromosomal length assembly of Cordylochernes scorpioides.</title>
        <authorList>
            <person name="Zeh D."/>
            <person name="Zeh J."/>
        </authorList>
    </citation>
    <scope>NUCLEOTIDE SEQUENCE [LARGE SCALE GENOMIC DNA]</scope>
    <source>
        <strain evidence="2">IN4F17</strain>
        <tissue evidence="2">Whole Body</tissue>
    </source>
</reference>
<feature type="compositionally biased region" description="Polar residues" evidence="1">
    <location>
        <begin position="318"/>
        <end position="331"/>
    </location>
</feature>
<name>A0ABY6LN11_9ARAC</name>
<protein>
    <submittedName>
        <fullName evidence="2">Uncharacterized protein</fullName>
    </submittedName>
</protein>